<organism evidence="2 3">
    <name type="scientific">Drosophila kikkawai</name>
    <name type="common">Fruit fly</name>
    <dbReference type="NCBI Taxonomy" id="30033"/>
    <lineage>
        <taxon>Eukaryota</taxon>
        <taxon>Metazoa</taxon>
        <taxon>Ecdysozoa</taxon>
        <taxon>Arthropoda</taxon>
        <taxon>Hexapoda</taxon>
        <taxon>Insecta</taxon>
        <taxon>Pterygota</taxon>
        <taxon>Neoptera</taxon>
        <taxon>Endopterygota</taxon>
        <taxon>Diptera</taxon>
        <taxon>Brachycera</taxon>
        <taxon>Muscomorpha</taxon>
        <taxon>Ephydroidea</taxon>
        <taxon>Drosophilidae</taxon>
        <taxon>Drosophila</taxon>
        <taxon>Sophophora</taxon>
    </lineage>
</organism>
<evidence type="ECO:0000313" key="2">
    <source>
        <dbReference type="Proteomes" id="UP001652661"/>
    </source>
</evidence>
<sequence length="136" mass="14974">MALMMLQASFHSSREPPQATSSHRDPAANLPQFRRQIQLGEYALAQCIYLHLGSLELGARNLQLVPHELQTLPALYSTEVCVHLPAQSLLILRAEDNMEYVAEDGLGMVWVWKKGWGMVMCFGILLEGVAAAALAG</sequence>
<dbReference type="RefSeq" id="XP_070141796.1">
    <property type="nucleotide sequence ID" value="XM_070285695.1"/>
</dbReference>
<protein>
    <submittedName>
        <fullName evidence="3">Uncharacterized protein</fullName>
    </submittedName>
</protein>
<evidence type="ECO:0000313" key="3">
    <source>
        <dbReference type="RefSeq" id="XP_070141796.1"/>
    </source>
</evidence>
<proteinExistence type="predicted"/>
<keyword evidence="2" id="KW-1185">Reference proteome</keyword>
<gene>
    <name evidence="3" type="primary">LOC138928518</name>
</gene>
<evidence type="ECO:0000256" key="1">
    <source>
        <dbReference type="SAM" id="MobiDB-lite"/>
    </source>
</evidence>
<feature type="region of interest" description="Disordered" evidence="1">
    <location>
        <begin position="8"/>
        <end position="27"/>
    </location>
</feature>
<reference evidence="3" key="1">
    <citation type="submission" date="2025-08" db="UniProtKB">
        <authorList>
            <consortium name="RefSeq"/>
        </authorList>
    </citation>
    <scope>IDENTIFICATION</scope>
    <source>
        <strain evidence="3">14028-0561.14</strain>
        <tissue evidence="3">Whole fly</tissue>
    </source>
</reference>
<accession>A0ABM4GGF4</accession>
<dbReference type="Proteomes" id="UP001652661">
    <property type="component" value="Chromosome 3L"/>
</dbReference>
<name>A0ABM4GGF4_DROKI</name>
<dbReference type="GeneID" id="138928518"/>